<dbReference type="InterPro" id="IPR016181">
    <property type="entry name" value="Acyl_CoA_acyltransferase"/>
</dbReference>
<reference evidence="3 4" key="1">
    <citation type="submission" date="2021-04" db="EMBL/GenBank/DDBJ databases">
        <title>Determining the burden of carbapenem-resistant Enterobacterales from a tertiary public heath setting in Bangladesh: a clinical, epidemiological, and molecular study.</title>
        <authorList>
            <person name="Farzana R."/>
            <person name="Walsh T.R."/>
        </authorList>
    </citation>
    <scope>NUCLEOTIDE SEQUENCE [LARGE SCALE GENOMIC DNA]</scope>
    <source>
        <strain evidence="4">dmpro_s316</strain>
        <strain evidence="3">Dmpro_s316</strain>
    </source>
</reference>
<dbReference type="GO" id="GO:0016747">
    <property type="term" value="F:acyltransferase activity, transferring groups other than amino-acyl groups"/>
    <property type="evidence" value="ECO:0007669"/>
    <property type="project" value="InterPro"/>
</dbReference>
<evidence type="ECO:0000313" key="3">
    <source>
        <dbReference type="EMBL" id="MER5076791.1"/>
    </source>
</evidence>
<dbReference type="Proteomes" id="UP001495779">
    <property type="component" value="Unassembled WGS sequence"/>
</dbReference>
<feature type="domain" description="N-acetyltransferase" evidence="1">
    <location>
        <begin position="3"/>
        <end position="150"/>
    </location>
</feature>
<comment type="caution">
    <text evidence="2">The sequence shown here is derived from an EMBL/GenBank/DDBJ whole genome shotgun (WGS) entry which is preliminary data.</text>
</comment>
<evidence type="ECO:0000259" key="1">
    <source>
        <dbReference type="PROSITE" id="PS51186"/>
    </source>
</evidence>
<name>A0AAI9MWJ4_PROST</name>
<sequence>MNLNFRNLFLDDINEITDLYIQTYQAPPWNELYPSAKPVKEFISNHLKNNYFLGYVAILDSRIVAVSIGFQKPWPEGMEYYIDDFFVGYDYQNRGVGSLFMAYIREDIRAKNLNAILLHTEHGYPAESFYIKNGFERHENMLLLSTRIPC</sequence>
<dbReference type="AlphaFoldDB" id="A0AAI9MWJ4"/>
<protein>
    <submittedName>
        <fullName evidence="2">GNAT family N-acetyltransferase</fullName>
    </submittedName>
</protein>
<dbReference type="EMBL" id="AAZDVE040000007">
    <property type="protein sequence ID" value="EMP9432329.1"/>
    <property type="molecule type" value="Genomic_DNA"/>
</dbReference>
<accession>A0AAI9MWJ4</accession>
<dbReference type="InterPro" id="IPR000182">
    <property type="entry name" value="GNAT_dom"/>
</dbReference>
<evidence type="ECO:0000313" key="4">
    <source>
        <dbReference type="Proteomes" id="UP001495779"/>
    </source>
</evidence>
<dbReference type="Gene3D" id="3.40.630.30">
    <property type="match status" value="1"/>
</dbReference>
<proteinExistence type="predicted"/>
<dbReference type="SUPFAM" id="SSF55729">
    <property type="entry name" value="Acyl-CoA N-acyltransferases (Nat)"/>
    <property type="match status" value="1"/>
</dbReference>
<dbReference type="EMBL" id="JAGSRH010000009">
    <property type="protein sequence ID" value="MER5076791.1"/>
    <property type="molecule type" value="Genomic_DNA"/>
</dbReference>
<dbReference type="RefSeq" id="WP_250000278.1">
    <property type="nucleotide sequence ID" value="NZ_CP095443.1"/>
</dbReference>
<dbReference type="Pfam" id="PF00583">
    <property type="entry name" value="Acetyltransf_1"/>
    <property type="match status" value="1"/>
</dbReference>
<evidence type="ECO:0000313" key="2">
    <source>
        <dbReference type="EMBL" id="EMP9432329.1"/>
    </source>
</evidence>
<organism evidence="2">
    <name type="scientific">Providencia stuartii</name>
    <dbReference type="NCBI Taxonomy" id="588"/>
    <lineage>
        <taxon>Bacteria</taxon>
        <taxon>Pseudomonadati</taxon>
        <taxon>Pseudomonadota</taxon>
        <taxon>Gammaproteobacteria</taxon>
        <taxon>Enterobacterales</taxon>
        <taxon>Morganellaceae</taxon>
        <taxon>Providencia</taxon>
    </lineage>
</organism>
<reference evidence="2" key="2">
    <citation type="submission" date="2024-02" db="EMBL/GenBank/DDBJ databases">
        <authorList>
            <consortium name="Clinical and Environmental Microbiology Branch: Whole genome sequencing antimicrobial resistance pathogens in the healthcare setting"/>
        </authorList>
    </citation>
    <scope>NUCLEOTIDE SEQUENCE</scope>
    <source>
        <strain evidence="2">2020GO-00142</strain>
    </source>
</reference>
<dbReference type="PROSITE" id="PS51186">
    <property type="entry name" value="GNAT"/>
    <property type="match status" value="1"/>
</dbReference>
<gene>
    <name evidence="2" type="ORF">JRA39_001349</name>
    <name evidence="3" type="ORF">KDV35_07955</name>
</gene>
<dbReference type="CDD" id="cd04301">
    <property type="entry name" value="NAT_SF"/>
    <property type="match status" value="1"/>
</dbReference>